<gene>
    <name evidence="1" type="ORF">SLEP1_g24671</name>
</gene>
<organism evidence="1 2">
    <name type="scientific">Rubroshorea leprosula</name>
    <dbReference type="NCBI Taxonomy" id="152421"/>
    <lineage>
        <taxon>Eukaryota</taxon>
        <taxon>Viridiplantae</taxon>
        <taxon>Streptophyta</taxon>
        <taxon>Embryophyta</taxon>
        <taxon>Tracheophyta</taxon>
        <taxon>Spermatophyta</taxon>
        <taxon>Magnoliopsida</taxon>
        <taxon>eudicotyledons</taxon>
        <taxon>Gunneridae</taxon>
        <taxon>Pentapetalae</taxon>
        <taxon>rosids</taxon>
        <taxon>malvids</taxon>
        <taxon>Malvales</taxon>
        <taxon>Dipterocarpaceae</taxon>
        <taxon>Rubroshorea</taxon>
    </lineage>
</organism>
<accession>A0AAV5JNP1</accession>
<evidence type="ECO:0000313" key="2">
    <source>
        <dbReference type="Proteomes" id="UP001054252"/>
    </source>
</evidence>
<name>A0AAV5JNP1_9ROSI</name>
<keyword evidence="2" id="KW-1185">Reference proteome</keyword>
<protein>
    <submittedName>
        <fullName evidence="1">Uncharacterized protein</fullName>
    </submittedName>
</protein>
<dbReference type="EMBL" id="BPVZ01000039">
    <property type="protein sequence ID" value="GKV13685.1"/>
    <property type="molecule type" value="Genomic_DNA"/>
</dbReference>
<dbReference type="Proteomes" id="UP001054252">
    <property type="component" value="Unassembled WGS sequence"/>
</dbReference>
<sequence length="112" mass="13232">MEEKKDEKDRTLNEGEAEIAISHAKRLAYSRRSPSFQYWNYSQYVMQVLLQKMLRSKKDWLKDTATVNVASSWSTTHFMQLNARQMLLVVLEVADWSTSGYEECWRTGYRLA</sequence>
<dbReference type="AlphaFoldDB" id="A0AAV5JNP1"/>
<comment type="caution">
    <text evidence="1">The sequence shown here is derived from an EMBL/GenBank/DDBJ whole genome shotgun (WGS) entry which is preliminary data.</text>
</comment>
<proteinExistence type="predicted"/>
<reference evidence="1 2" key="1">
    <citation type="journal article" date="2021" name="Commun. Biol.">
        <title>The genome of Shorea leprosula (Dipterocarpaceae) highlights the ecological relevance of drought in aseasonal tropical rainforests.</title>
        <authorList>
            <person name="Ng K.K.S."/>
            <person name="Kobayashi M.J."/>
            <person name="Fawcett J.A."/>
            <person name="Hatakeyama M."/>
            <person name="Paape T."/>
            <person name="Ng C.H."/>
            <person name="Ang C.C."/>
            <person name="Tnah L.H."/>
            <person name="Lee C.T."/>
            <person name="Nishiyama T."/>
            <person name="Sese J."/>
            <person name="O'Brien M.J."/>
            <person name="Copetti D."/>
            <person name="Mohd Noor M.I."/>
            <person name="Ong R.C."/>
            <person name="Putra M."/>
            <person name="Sireger I.Z."/>
            <person name="Indrioko S."/>
            <person name="Kosugi Y."/>
            <person name="Izuno A."/>
            <person name="Isagi Y."/>
            <person name="Lee S.L."/>
            <person name="Shimizu K.K."/>
        </authorList>
    </citation>
    <scope>NUCLEOTIDE SEQUENCE [LARGE SCALE GENOMIC DNA]</scope>
    <source>
        <strain evidence="1">214</strain>
    </source>
</reference>
<evidence type="ECO:0000313" key="1">
    <source>
        <dbReference type="EMBL" id="GKV13685.1"/>
    </source>
</evidence>